<feature type="region of interest" description="Disordered" evidence="5">
    <location>
        <begin position="693"/>
        <end position="805"/>
    </location>
</feature>
<organism evidence="7 8">
    <name type="scientific">Cairina moschata</name>
    <name type="common">Muscovy duck</name>
    <dbReference type="NCBI Taxonomy" id="8855"/>
    <lineage>
        <taxon>Eukaryota</taxon>
        <taxon>Metazoa</taxon>
        <taxon>Chordata</taxon>
        <taxon>Craniata</taxon>
        <taxon>Vertebrata</taxon>
        <taxon>Euteleostomi</taxon>
        <taxon>Archelosauria</taxon>
        <taxon>Archosauria</taxon>
        <taxon>Dinosauria</taxon>
        <taxon>Saurischia</taxon>
        <taxon>Theropoda</taxon>
        <taxon>Coelurosauria</taxon>
        <taxon>Aves</taxon>
        <taxon>Neognathae</taxon>
        <taxon>Galloanserae</taxon>
        <taxon>Anseriformes</taxon>
        <taxon>Anatidae</taxon>
        <taxon>Anatinae</taxon>
        <taxon>Cairina</taxon>
    </lineage>
</organism>
<feature type="compositionally biased region" description="Basic and acidic residues" evidence="5">
    <location>
        <begin position="367"/>
        <end position="379"/>
    </location>
</feature>
<reference evidence="7" key="3">
    <citation type="submission" date="2025-09" db="UniProtKB">
        <authorList>
            <consortium name="Ensembl"/>
        </authorList>
    </citation>
    <scope>IDENTIFICATION</scope>
</reference>
<reference evidence="7" key="2">
    <citation type="submission" date="2025-08" db="UniProtKB">
        <authorList>
            <consortium name="Ensembl"/>
        </authorList>
    </citation>
    <scope>IDENTIFICATION</scope>
</reference>
<dbReference type="GO" id="GO:0017124">
    <property type="term" value="F:SH3 domain binding"/>
    <property type="evidence" value="ECO:0007669"/>
    <property type="project" value="TreeGrafter"/>
</dbReference>
<feature type="compositionally biased region" description="Gly residues" evidence="5">
    <location>
        <begin position="407"/>
        <end position="416"/>
    </location>
</feature>
<keyword evidence="8" id="KW-1185">Reference proteome</keyword>
<evidence type="ECO:0000313" key="8">
    <source>
        <dbReference type="Proteomes" id="UP000694556"/>
    </source>
</evidence>
<reference evidence="7" key="1">
    <citation type="submission" date="2018-09" db="EMBL/GenBank/DDBJ databases">
        <title>Common duck and Muscovy duck high density SNP chip.</title>
        <authorList>
            <person name="Vignal A."/>
            <person name="Thebault N."/>
            <person name="Warren W.C."/>
        </authorList>
    </citation>
    <scope>NUCLEOTIDE SEQUENCE [LARGE SCALE GENOMIC DNA]</scope>
</reference>
<feature type="compositionally biased region" description="Basic and acidic residues" evidence="5">
    <location>
        <begin position="582"/>
        <end position="601"/>
    </location>
</feature>
<feature type="compositionally biased region" description="Low complexity" evidence="5">
    <location>
        <begin position="380"/>
        <end position="391"/>
    </location>
</feature>
<dbReference type="Pfam" id="PF00169">
    <property type="entry name" value="PH"/>
    <property type="match status" value="2"/>
</dbReference>
<evidence type="ECO:0000256" key="1">
    <source>
        <dbReference type="ARBA" id="ARBA00004496"/>
    </source>
</evidence>
<feature type="compositionally biased region" description="Gly residues" evidence="5">
    <location>
        <begin position="82"/>
        <end position="91"/>
    </location>
</feature>
<feature type="compositionally biased region" description="Polar residues" evidence="5">
    <location>
        <begin position="735"/>
        <end position="745"/>
    </location>
</feature>
<evidence type="ECO:0000256" key="3">
    <source>
        <dbReference type="ARBA" id="ARBA00022737"/>
    </source>
</evidence>
<evidence type="ECO:0000259" key="6">
    <source>
        <dbReference type="PROSITE" id="PS50003"/>
    </source>
</evidence>
<keyword evidence="4" id="KW-0175">Coiled coil</keyword>
<feature type="region of interest" description="Disordered" evidence="5">
    <location>
        <begin position="348"/>
        <end position="438"/>
    </location>
</feature>
<evidence type="ECO:0000313" key="7">
    <source>
        <dbReference type="Ensembl" id="ENSCMMP00000013564.1"/>
    </source>
</evidence>
<dbReference type="PANTHER" id="PTHR14338">
    <property type="entry name" value="ACTIN FILAMENT-ASSOCIATED PROTEIN 1 FAMILY MEMBER"/>
    <property type="match status" value="1"/>
</dbReference>
<dbReference type="Gene3D" id="2.30.29.30">
    <property type="entry name" value="Pleckstrin-homology domain (PH domain)/Phosphotyrosine-binding domain (PTB)"/>
    <property type="match status" value="2"/>
</dbReference>
<dbReference type="PROSITE" id="PS50003">
    <property type="entry name" value="PH_DOMAIN"/>
    <property type="match status" value="2"/>
</dbReference>
<dbReference type="AlphaFoldDB" id="A0A8C3C482"/>
<keyword evidence="3" id="KW-0677">Repeat</keyword>
<feature type="domain" description="PH" evidence="6">
    <location>
        <begin position="463"/>
        <end position="559"/>
    </location>
</feature>
<evidence type="ECO:0000256" key="2">
    <source>
        <dbReference type="ARBA" id="ARBA00022490"/>
    </source>
</evidence>
<comment type="subcellular location">
    <subcellularLocation>
        <location evidence="1">Cytoplasm</location>
    </subcellularLocation>
</comment>
<dbReference type="InterPro" id="IPR011993">
    <property type="entry name" value="PH-like_dom_sf"/>
</dbReference>
<feature type="domain" description="PH" evidence="6">
    <location>
        <begin position="598"/>
        <end position="695"/>
    </location>
</feature>
<dbReference type="SUPFAM" id="SSF50729">
    <property type="entry name" value="PH domain-like"/>
    <property type="match status" value="2"/>
</dbReference>
<dbReference type="Ensembl" id="ENSCMMT00000014953.1">
    <property type="protein sequence ID" value="ENSCMMP00000013564.1"/>
    <property type="gene ID" value="ENSCMMG00000008611.1"/>
</dbReference>
<evidence type="ECO:0000256" key="4">
    <source>
        <dbReference type="ARBA" id="ARBA00023054"/>
    </source>
</evidence>
<sequence>MGRGQEGRTGPPPCPCLHGGLLPRPPGPVAPFPGGAAALRGAAARPDKAPGDGRMARGCRGAPRGRKVPAPGGIPEREEARGWGGRQGGRPGRPRAGLQWVSPAALSGPSWARGAEHGAGPKPLPDALQGKGLGAGGWRGGICSKRAWGAGCQEGYGADGGQLLGAGGGPLLALRPGRGGTKRPLVPARAGGPGTDPAAPCPPQPPEGIFLHRPPPLPRGAAPGRCSPLAPPGTTPLGAGTEGAFSTRPPPLGAITRGIVPSWRAQPVARGTKSPPPLAGTSSTPSPSPSPPPPDLDRLLCDLRSFLLILDRESLSAEARAKKKSVAELLRRLQSPQSEDAEYMIMRCLSPSSGPPQGRDNSGTRTQDARGGRACERRPGSTQGPHSGSTSPSPPPDDSYEDTEPFGPGGRGGSGGADTDSSHYESYGEDEDAAPRAQDRAHYLRRPPAGGPPLPTEPPGRPEAQLCGFLWRKRWLGRWAKQLFIVREHALLGFRRAADPQPVLELELRGCRVASKGTGSKKLPRALKVTGPAGEALVIGFPSRQQAEDWRKVIEEVSSNSPSGLAPHGPPASPPSRALRLGSKEEEEREEASRNPGEDPKGGFLALRLRGRWRRLWCAVQGALRRFPEENGGGAPGPVCALLLDGCEVTPGPPGGSPRRLRIRVAQRGRELALLQARSEEEREAWLKTLRARGGRGGAAASPQEEPPRLGDGAGGLLLRRFPTPNAYMDDPSGHPNTERLQQSLDGAAHGQRRGPASALPAGACSSTAPSQGAPARSRDFSPAQRTLTLPERKGAGDGLDIPIGRRRALPKPEEKVGQLERACRGKSRMKAGSEMNLLAIGKSLRGHVAATASSAASEGSFLSPLLRRTASARSALKRSPSAGVVEKGKVLQQRKEWEMKAAK</sequence>
<evidence type="ECO:0000256" key="5">
    <source>
        <dbReference type="SAM" id="MobiDB-lite"/>
    </source>
</evidence>
<name>A0A8C3C482_CAIMO</name>
<feature type="compositionally biased region" description="Basic and acidic residues" evidence="5">
    <location>
        <begin position="45"/>
        <end position="55"/>
    </location>
</feature>
<dbReference type="Proteomes" id="UP000694556">
    <property type="component" value="Chromosome 23"/>
</dbReference>
<dbReference type="GO" id="GO:0005829">
    <property type="term" value="C:cytosol"/>
    <property type="evidence" value="ECO:0007669"/>
    <property type="project" value="TreeGrafter"/>
</dbReference>
<dbReference type="PANTHER" id="PTHR14338:SF9">
    <property type="entry name" value="ACTIN FILAMENT-ASSOCIATED PROTEIN 1-LIKE 2"/>
    <property type="match status" value="1"/>
</dbReference>
<protein>
    <recommendedName>
        <fullName evidence="6">PH domain-containing protein</fullName>
    </recommendedName>
</protein>
<dbReference type="InterPro" id="IPR030113">
    <property type="entry name" value="AFAP"/>
</dbReference>
<dbReference type="SMART" id="SM00233">
    <property type="entry name" value="PH"/>
    <property type="match status" value="2"/>
</dbReference>
<dbReference type="InterPro" id="IPR001849">
    <property type="entry name" value="PH_domain"/>
</dbReference>
<keyword evidence="2" id="KW-0963">Cytoplasm</keyword>
<proteinExistence type="predicted"/>
<accession>A0A8C3C482</accession>
<feature type="compositionally biased region" description="Low complexity" evidence="5">
    <location>
        <begin position="32"/>
        <end position="44"/>
    </location>
</feature>
<feature type="region of interest" description="Disordered" evidence="5">
    <location>
        <begin position="557"/>
        <end position="604"/>
    </location>
</feature>
<feature type="region of interest" description="Disordered" evidence="5">
    <location>
        <begin position="1"/>
        <end position="97"/>
    </location>
</feature>
<feature type="region of interest" description="Disordered" evidence="5">
    <location>
        <begin position="266"/>
        <end position="298"/>
    </location>
</feature>